<evidence type="ECO:0000256" key="3">
    <source>
        <dbReference type="ARBA" id="ARBA00022729"/>
    </source>
</evidence>
<dbReference type="EMBL" id="JAUJYN010000004">
    <property type="protein sequence ID" value="KAK1274013.1"/>
    <property type="molecule type" value="Genomic_DNA"/>
</dbReference>
<dbReference type="InterPro" id="IPR017946">
    <property type="entry name" value="PLC-like_Pdiesterase_TIM-brl"/>
</dbReference>
<keyword evidence="4" id="KW-0319">Glycerol metabolism</keyword>
<dbReference type="InterPro" id="IPR030395">
    <property type="entry name" value="GP_PDE_dom"/>
</dbReference>
<evidence type="ECO:0000256" key="4">
    <source>
        <dbReference type="ARBA" id="ARBA00022798"/>
    </source>
</evidence>
<protein>
    <recommendedName>
        <fullName evidence="2">glycerophosphodiester phosphodiesterase</fullName>
        <ecNumber evidence="2">3.1.4.46</ecNumber>
    </recommendedName>
</protein>
<dbReference type="Proteomes" id="UP001179952">
    <property type="component" value="Unassembled WGS sequence"/>
</dbReference>
<evidence type="ECO:0000256" key="1">
    <source>
        <dbReference type="ARBA" id="ARBA00007277"/>
    </source>
</evidence>
<organism evidence="8 9">
    <name type="scientific">Acorus gramineus</name>
    <name type="common">Dwarf sweet flag</name>
    <dbReference type="NCBI Taxonomy" id="55184"/>
    <lineage>
        <taxon>Eukaryota</taxon>
        <taxon>Viridiplantae</taxon>
        <taxon>Streptophyta</taxon>
        <taxon>Embryophyta</taxon>
        <taxon>Tracheophyta</taxon>
        <taxon>Spermatophyta</taxon>
        <taxon>Magnoliopsida</taxon>
        <taxon>Liliopsida</taxon>
        <taxon>Acoraceae</taxon>
        <taxon>Acorus</taxon>
    </lineage>
</organism>
<keyword evidence="9" id="KW-1185">Reference proteome</keyword>
<reference evidence="8" key="1">
    <citation type="journal article" date="2023" name="Nat. Commun.">
        <title>Diploid and tetraploid genomes of Acorus and the evolution of monocots.</title>
        <authorList>
            <person name="Ma L."/>
            <person name="Liu K.W."/>
            <person name="Li Z."/>
            <person name="Hsiao Y.Y."/>
            <person name="Qi Y."/>
            <person name="Fu T."/>
            <person name="Tang G.D."/>
            <person name="Zhang D."/>
            <person name="Sun W.H."/>
            <person name="Liu D.K."/>
            <person name="Li Y."/>
            <person name="Chen G.Z."/>
            <person name="Liu X.D."/>
            <person name="Liao X.Y."/>
            <person name="Jiang Y.T."/>
            <person name="Yu X."/>
            <person name="Hao Y."/>
            <person name="Huang J."/>
            <person name="Zhao X.W."/>
            <person name="Ke S."/>
            <person name="Chen Y.Y."/>
            <person name="Wu W.L."/>
            <person name="Hsu J.L."/>
            <person name="Lin Y.F."/>
            <person name="Huang M.D."/>
            <person name="Li C.Y."/>
            <person name="Huang L."/>
            <person name="Wang Z.W."/>
            <person name="Zhao X."/>
            <person name="Zhong W.Y."/>
            <person name="Peng D.H."/>
            <person name="Ahmad S."/>
            <person name="Lan S."/>
            <person name="Zhang J.S."/>
            <person name="Tsai W.C."/>
            <person name="Van de Peer Y."/>
            <person name="Liu Z.J."/>
        </authorList>
    </citation>
    <scope>NUCLEOTIDE SEQUENCE</scope>
    <source>
        <strain evidence="8">SCP</strain>
    </source>
</reference>
<comment type="caution">
    <text evidence="8">The sequence shown here is derived from an EMBL/GenBank/DDBJ whole genome shotgun (WGS) entry which is preliminary data.</text>
</comment>
<accession>A0AAV9BD79</accession>
<evidence type="ECO:0000313" key="9">
    <source>
        <dbReference type="Proteomes" id="UP001179952"/>
    </source>
</evidence>
<dbReference type="SUPFAM" id="SSF51695">
    <property type="entry name" value="PLC-like phosphodiesterases"/>
    <property type="match status" value="3"/>
</dbReference>
<sequence length="369" mass="40848">MMLYIRSPQDVRIAWGGLMRTRGVTVWEAAALACKEATYMPVFNQSDREVVPYDGKSNAPIVIAKGGFSGLFPDSSFNSYQLALNTSLPNTVLWCDVHLTKDDIAFVHPKVKKTYLVNGVAMEGWFSKDLTLNDLRNVTLSPTLYLEPHTSVVTDARKAGLEIYASEFANDAHFAYNYSYDPIAEYLSFINDTELSVDGVLSDFPITPSAAIDCFSHTNETTYEQVLVISNNGASGVYPGCTELSYIQAVEDGADIIDCNVQVTSDQVPICLSSIDLLSGTTVLQVPPFSSRTSTVPEIQTAAGIFTFNFKWDEIQKVSPEISNPLYNYRLLRNPAYKNAGKFWSLSQFLNYAKGKSLVGVMLKIECKF</sequence>
<comment type="catalytic activity">
    <reaction evidence="6">
        <text>a sn-glycero-3-phosphodiester + H2O = an alcohol + sn-glycerol 3-phosphate + H(+)</text>
        <dbReference type="Rhea" id="RHEA:12969"/>
        <dbReference type="ChEBI" id="CHEBI:15377"/>
        <dbReference type="ChEBI" id="CHEBI:15378"/>
        <dbReference type="ChEBI" id="CHEBI:30879"/>
        <dbReference type="ChEBI" id="CHEBI:57597"/>
        <dbReference type="ChEBI" id="CHEBI:83408"/>
        <dbReference type="EC" id="3.1.4.46"/>
    </reaction>
</comment>
<evidence type="ECO:0000259" key="7">
    <source>
        <dbReference type="PROSITE" id="PS51704"/>
    </source>
</evidence>
<dbReference type="GO" id="GO:0006629">
    <property type="term" value="P:lipid metabolic process"/>
    <property type="evidence" value="ECO:0007669"/>
    <property type="project" value="InterPro"/>
</dbReference>
<dbReference type="EC" id="3.1.4.46" evidence="2"/>
<dbReference type="PANTHER" id="PTHR43620:SF7">
    <property type="entry name" value="GLYCEROPHOSPHODIESTER PHOSPHODIESTERASE GDPD5-RELATED"/>
    <property type="match status" value="1"/>
</dbReference>
<keyword evidence="5" id="KW-0378">Hydrolase</keyword>
<evidence type="ECO:0000256" key="6">
    <source>
        <dbReference type="ARBA" id="ARBA00047512"/>
    </source>
</evidence>
<dbReference type="GO" id="GO:0006071">
    <property type="term" value="P:glycerol metabolic process"/>
    <property type="evidence" value="ECO:0007669"/>
    <property type="project" value="UniProtKB-KW"/>
</dbReference>
<gene>
    <name evidence="8" type="ORF">QJS04_geneDACA024974</name>
</gene>
<comment type="similarity">
    <text evidence="1">Belongs to the glycerophosphoryl diester phosphodiesterase family.</text>
</comment>
<name>A0AAV9BD79_ACOGR</name>
<reference evidence="8" key="2">
    <citation type="submission" date="2023-06" db="EMBL/GenBank/DDBJ databases">
        <authorList>
            <person name="Ma L."/>
            <person name="Liu K.-W."/>
            <person name="Li Z."/>
            <person name="Hsiao Y.-Y."/>
            <person name="Qi Y."/>
            <person name="Fu T."/>
            <person name="Tang G."/>
            <person name="Zhang D."/>
            <person name="Sun W.-H."/>
            <person name="Liu D.-K."/>
            <person name="Li Y."/>
            <person name="Chen G.-Z."/>
            <person name="Liu X.-D."/>
            <person name="Liao X.-Y."/>
            <person name="Jiang Y.-T."/>
            <person name="Yu X."/>
            <person name="Hao Y."/>
            <person name="Huang J."/>
            <person name="Zhao X.-W."/>
            <person name="Ke S."/>
            <person name="Chen Y.-Y."/>
            <person name="Wu W.-L."/>
            <person name="Hsu J.-L."/>
            <person name="Lin Y.-F."/>
            <person name="Huang M.-D."/>
            <person name="Li C.-Y."/>
            <person name="Huang L."/>
            <person name="Wang Z.-W."/>
            <person name="Zhao X."/>
            <person name="Zhong W.-Y."/>
            <person name="Peng D.-H."/>
            <person name="Ahmad S."/>
            <person name="Lan S."/>
            <person name="Zhang J.-S."/>
            <person name="Tsai W.-C."/>
            <person name="Van De Peer Y."/>
            <person name="Liu Z.-J."/>
        </authorList>
    </citation>
    <scope>NUCLEOTIDE SEQUENCE</scope>
    <source>
        <strain evidence="8">SCP</strain>
        <tissue evidence="8">Leaves</tissue>
    </source>
</reference>
<dbReference type="PROSITE" id="PS51704">
    <property type="entry name" value="GP_PDE"/>
    <property type="match status" value="2"/>
</dbReference>
<evidence type="ECO:0000256" key="5">
    <source>
        <dbReference type="ARBA" id="ARBA00022801"/>
    </source>
</evidence>
<dbReference type="AlphaFoldDB" id="A0AAV9BD79"/>
<keyword evidence="3" id="KW-0732">Signal</keyword>
<feature type="domain" description="GP-PDE" evidence="7">
    <location>
        <begin position="60"/>
        <end position="174"/>
    </location>
</feature>
<evidence type="ECO:0000313" key="8">
    <source>
        <dbReference type="EMBL" id="KAK1274013.1"/>
    </source>
</evidence>
<proteinExistence type="inferred from homology"/>
<dbReference type="PANTHER" id="PTHR43620">
    <property type="entry name" value="GLYCEROPHOSPHORYL DIESTER PHOSPHODIESTERASE"/>
    <property type="match status" value="1"/>
</dbReference>
<dbReference type="GO" id="GO:0008889">
    <property type="term" value="F:glycerophosphodiester phosphodiesterase activity"/>
    <property type="evidence" value="ECO:0007669"/>
    <property type="project" value="UniProtKB-EC"/>
</dbReference>
<evidence type="ECO:0000256" key="2">
    <source>
        <dbReference type="ARBA" id="ARBA00012247"/>
    </source>
</evidence>
<feature type="domain" description="GP-PDE" evidence="7">
    <location>
        <begin position="226"/>
        <end position="369"/>
    </location>
</feature>
<dbReference type="Gene3D" id="3.20.20.190">
    <property type="entry name" value="Phosphatidylinositol (PI) phosphodiesterase"/>
    <property type="match status" value="2"/>
</dbReference>
<dbReference type="Pfam" id="PF03009">
    <property type="entry name" value="GDPD"/>
    <property type="match status" value="1"/>
</dbReference>